<dbReference type="PROSITE" id="PS00211">
    <property type="entry name" value="ABC_TRANSPORTER_1"/>
    <property type="match status" value="1"/>
</dbReference>
<organism evidence="6 7">
    <name type="scientific">Coprobacter tertius</name>
    <dbReference type="NCBI Taxonomy" id="2944915"/>
    <lineage>
        <taxon>Bacteria</taxon>
        <taxon>Pseudomonadati</taxon>
        <taxon>Bacteroidota</taxon>
        <taxon>Bacteroidia</taxon>
        <taxon>Bacteroidales</taxon>
        <taxon>Barnesiellaceae</taxon>
        <taxon>Coprobacter</taxon>
    </lineage>
</organism>
<proteinExistence type="inferred from homology"/>
<gene>
    <name evidence="6" type="ORF">NMU02_09275</name>
</gene>
<evidence type="ECO:0000256" key="1">
    <source>
        <dbReference type="ARBA" id="ARBA00005417"/>
    </source>
</evidence>
<sequence>MMTAENGTVIRFEHVFKSYGDHEILKDFGLEVKKGEFLTVIGSSGSGKTTMLKMINGLLTPTSGTIYVDGKDISKENQTLLRRNIGYVIQGIGLFPHMTVWKNIAYVPQLLNHRDKIRTHKAVDRLIEVVGLNKEMLTRYPAELSGGQRQRVGIARALAANPDILLMDEPFGAVDEITRKSLQHEISRIHNELGVTVVFITHDIKEALTLGTRVLVMNNGKTEQIDTPDAILHHPATPFVKELVQASYNC</sequence>
<dbReference type="InterPro" id="IPR017871">
    <property type="entry name" value="ABC_transporter-like_CS"/>
</dbReference>
<dbReference type="SUPFAM" id="SSF52540">
    <property type="entry name" value="P-loop containing nucleoside triphosphate hydrolases"/>
    <property type="match status" value="1"/>
</dbReference>
<accession>A0ABT1MK96</accession>
<comment type="caution">
    <text evidence="6">The sequence shown here is derived from an EMBL/GenBank/DDBJ whole genome shotgun (WGS) entry which is preliminary data.</text>
</comment>
<dbReference type="EMBL" id="JANDHW010000008">
    <property type="protein sequence ID" value="MCP9612281.1"/>
    <property type="molecule type" value="Genomic_DNA"/>
</dbReference>
<keyword evidence="3" id="KW-0547">Nucleotide-binding</keyword>
<keyword evidence="2" id="KW-0813">Transport</keyword>
<dbReference type="PANTHER" id="PTHR43117:SF4">
    <property type="entry name" value="OSMOPROTECTANT IMPORT ATP-BINDING PROTEIN OSMV"/>
    <property type="match status" value="1"/>
</dbReference>
<feature type="domain" description="ABC transporter" evidence="5">
    <location>
        <begin position="10"/>
        <end position="244"/>
    </location>
</feature>
<evidence type="ECO:0000256" key="3">
    <source>
        <dbReference type="ARBA" id="ARBA00022741"/>
    </source>
</evidence>
<dbReference type="GO" id="GO:0005524">
    <property type="term" value="F:ATP binding"/>
    <property type="evidence" value="ECO:0007669"/>
    <property type="project" value="UniProtKB-KW"/>
</dbReference>
<evidence type="ECO:0000259" key="5">
    <source>
        <dbReference type="PROSITE" id="PS50893"/>
    </source>
</evidence>
<protein>
    <submittedName>
        <fullName evidence="6">ABC transporter ATP-binding protein</fullName>
    </submittedName>
</protein>
<dbReference type="Gene3D" id="3.40.50.300">
    <property type="entry name" value="P-loop containing nucleotide triphosphate hydrolases"/>
    <property type="match status" value="1"/>
</dbReference>
<name>A0ABT1MK96_9BACT</name>
<dbReference type="InterPro" id="IPR003439">
    <property type="entry name" value="ABC_transporter-like_ATP-bd"/>
</dbReference>
<dbReference type="SMART" id="SM00382">
    <property type="entry name" value="AAA"/>
    <property type="match status" value="1"/>
</dbReference>
<dbReference type="RefSeq" id="WP_255027567.1">
    <property type="nucleotide sequence ID" value="NZ_JANDHW010000008.1"/>
</dbReference>
<dbReference type="Pfam" id="PF00005">
    <property type="entry name" value="ABC_tran"/>
    <property type="match status" value="1"/>
</dbReference>
<dbReference type="PANTHER" id="PTHR43117">
    <property type="entry name" value="OSMOPROTECTANT IMPORT ATP-BINDING PROTEIN OSMV"/>
    <property type="match status" value="1"/>
</dbReference>
<dbReference type="InterPro" id="IPR003593">
    <property type="entry name" value="AAA+_ATPase"/>
</dbReference>
<evidence type="ECO:0000313" key="6">
    <source>
        <dbReference type="EMBL" id="MCP9612281.1"/>
    </source>
</evidence>
<keyword evidence="7" id="KW-1185">Reference proteome</keyword>
<comment type="similarity">
    <text evidence="1">Belongs to the ABC transporter superfamily.</text>
</comment>
<evidence type="ECO:0000256" key="4">
    <source>
        <dbReference type="ARBA" id="ARBA00022840"/>
    </source>
</evidence>
<dbReference type="Proteomes" id="UP001205603">
    <property type="component" value="Unassembled WGS sequence"/>
</dbReference>
<dbReference type="InterPro" id="IPR027417">
    <property type="entry name" value="P-loop_NTPase"/>
</dbReference>
<evidence type="ECO:0000313" key="7">
    <source>
        <dbReference type="Proteomes" id="UP001205603"/>
    </source>
</evidence>
<keyword evidence="4 6" id="KW-0067">ATP-binding</keyword>
<reference evidence="6 7" key="1">
    <citation type="submission" date="2022-07" db="EMBL/GenBank/DDBJ databases">
        <title>Fecal culturing of patients with breast cancer.</title>
        <authorList>
            <person name="Teng N.M.Y."/>
            <person name="Kiu R."/>
            <person name="Evans R."/>
            <person name="Baker D.J."/>
            <person name="Zenner C."/>
            <person name="Robinson S.D."/>
            <person name="Hall L.J."/>
        </authorList>
    </citation>
    <scope>NUCLEOTIDE SEQUENCE [LARGE SCALE GENOMIC DNA]</scope>
    <source>
        <strain evidence="6 7">LH1063</strain>
    </source>
</reference>
<dbReference type="PROSITE" id="PS50893">
    <property type="entry name" value="ABC_TRANSPORTER_2"/>
    <property type="match status" value="1"/>
</dbReference>
<evidence type="ECO:0000256" key="2">
    <source>
        <dbReference type="ARBA" id="ARBA00022448"/>
    </source>
</evidence>